<dbReference type="GO" id="GO:0047617">
    <property type="term" value="F:fatty acyl-CoA hydrolase activity"/>
    <property type="evidence" value="ECO:0007669"/>
    <property type="project" value="TreeGrafter"/>
</dbReference>
<evidence type="ECO:0000256" key="1">
    <source>
        <dbReference type="ARBA" id="ARBA00005953"/>
    </source>
</evidence>
<dbReference type="Pfam" id="PF13279">
    <property type="entry name" value="4HBT_2"/>
    <property type="match status" value="1"/>
</dbReference>
<dbReference type="PIRSF" id="PIRSF003230">
    <property type="entry name" value="YbgC"/>
    <property type="match status" value="1"/>
</dbReference>
<reference evidence="3" key="1">
    <citation type="journal article" date="2020" name="mSystems">
        <title>Genome- and Community-Level Interaction Insights into Carbon Utilization and Element Cycling Functions of Hydrothermarchaeota in Hydrothermal Sediment.</title>
        <authorList>
            <person name="Zhou Z."/>
            <person name="Liu Y."/>
            <person name="Xu W."/>
            <person name="Pan J."/>
            <person name="Luo Z.H."/>
            <person name="Li M."/>
        </authorList>
    </citation>
    <scope>NUCLEOTIDE SEQUENCE</scope>
    <source>
        <strain evidence="3">SpSt-997</strain>
    </source>
</reference>
<dbReference type="InterPro" id="IPR050563">
    <property type="entry name" value="4-hydroxybenzoyl-CoA_TE"/>
</dbReference>
<dbReference type="FunFam" id="3.10.129.10:FF:000004">
    <property type="entry name" value="Tol-pal system-associated acyl-CoA thioesterase"/>
    <property type="match status" value="1"/>
</dbReference>
<dbReference type="CDD" id="cd00586">
    <property type="entry name" value="4HBT"/>
    <property type="match status" value="1"/>
</dbReference>
<dbReference type="EMBL" id="DTQM01000140">
    <property type="protein sequence ID" value="HGC42979.1"/>
    <property type="molecule type" value="Genomic_DNA"/>
</dbReference>
<dbReference type="InterPro" id="IPR006684">
    <property type="entry name" value="YbgC/YbaW"/>
</dbReference>
<dbReference type="SUPFAM" id="SSF54637">
    <property type="entry name" value="Thioesterase/thiol ester dehydrase-isomerase"/>
    <property type="match status" value="1"/>
</dbReference>
<dbReference type="NCBIfam" id="TIGR00051">
    <property type="entry name" value="YbgC/FadM family acyl-CoA thioesterase"/>
    <property type="match status" value="1"/>
</dbReference>
<proteinExistence type="inferred from homology"/>
<name>A0A8J4HAN1_9PROT</name>
<protein>
    <submittedName>
        <fullName evidence="3">YbgC/FadM family acyl-CoA thioesterase</fullName>
        <ecNumber evidence="3">3.1.2.-</ecNumber>
    </submittedName>
</protein>
<dbReference type="PANTHER" id="PTHR31793:SF37">
    <property type="entry name" value="ACYL-COA THIOESTER HYDROLASE YBGC"/>
    <property type="match status" value="1"/>
</dbReference>
<evidence type="ECO:0000256" key="2">
    <source>
        <dbReference type="ARBA" id="ARBA00022801"/>
    </source>
</evidence>
<dbReference type="Gene3D" id="3.10.129.10">
    <property type="entry name" value="Hotdog Thioesterase"/>
    <property type="match status" value="1"/>
</dbReference>
<gene>
    <name evidence="3" type="ORF">ENY07_07130</name>
</gene>
<organism evidence="3">
    <name type="scientific">Acidicaldus sp</name>
    <dbReference type="NCBI Taxonomy" id="1872105"/>
    <lineage>
        <taxon>Bacteria</taxon>
        <taxon>Pseudomonadati</taxon>
        <taxon>Pseudomonadota</taxon>
        <taxon>Alphaproteobacteria</taxon>
        <taxon>Acetobacterales</taxon>
        <taxon>Acetobacteraceae</taxon>
        <taxon>Acidicaldus</taxon>
    </lineage>
</organism>
<dbReference type="PANTHER" id="PTHR31793">
    <property type="entry name" value="4-HYDROXYBENZOYL-COA THIOESTERASE FAMILY MEMBER"/>
    <property type="match status" value="1"/>
</dbReference>
<keyword evidence="2 3" id="KW-0378">Hydrolase</keyword>
<comment type="similarity">
    <text evidence="1">Belongs to the 4-hydroxybenzoyl-CoA thioesterase family.</text>
</comment>
<dbReference type="InterPro" id="IPR029069">
    <property type="entry name" value="HotDog_dom_sf"/>
</dbReference>
<comment type="caution">
    <text evidence="3">The sequence shown here is derived from an EMBL/GenBank/DDBJ whole genome shotgun (WGS) entry which is preliminary data.</text>
</comment>
<dbReference type="EC" id="3.1.2.-" evidence="3"/>
<sequence>MFRDGRHVYDVRVYFEDTDAGGIAYHASYLRFAERARTELLRERGVAHADLIAEHGMFFVVRRAKLDYLRPAMLDDALAVITETLAVGGASALLRQSFFRGHEAAPLVVLDLSLAVVRRADHRPARLPARWRAALAGLLMKNDENKE</sequence>
<accession>A0A8J4HAN1</accession>
<dbReference type="AlphaFoldDB" id="A0A8J4HAN1"/>
<evidence type="ECO:0000313" key="3">
    <source>
        <dbReference type="EMBL" id="HGC42979.1"/>
    </source>
</evidence>